<accession>A0AA38WKW1</accession>
<feature type="domain" description="Phytocyanin" evidence="13">
    <location>
        <begin position="141"/>
        <end position="241"/>
    </location>
</feature>
<dbReference type="CDD" id="cd04216">
    <property type="entry name" value="Phytocyanin"/>
    <property type="match status" value="5"/>
</dbReference>
<dbReference type="GO" id="GO:0046872">
    <property type="term" value="F:metal ion binding"/>
    <property type="evidence" value="ECO:0007669"/>
    <property type="project" value="UniProtKB-KW"/>
</dbReference>
<dbReference type="AlphaFoldDB" id="A0AA38WKW1"/>
<keyword evidence="7" id="KW-1133">Transmembrane helix</keyword>
<keyword evidence="2" id="KW-0813">Transport</keyword>
<dbReference type="InterPro" id="IPR003245">
    <property type="entry name" value="Phytocyanin_dom"/>
</dbReference>
<dbReference type="PANTHER" id="PTHR33021">
    <property type="entry name" value="BLUE COPPER PROTEIN"/>
    <property type="match status" value="1"/>
</dbReference>
<evidence type="ECO:0000256" key="8">
    <source>
        <dbReference type="ARBA" id="ARBA00023008"/>
    </source>
</evidence>
<dbReference type="Proteomes" id="UP001172457">
    <property type="component" value="Chromosome 3"/>
</dbReference>
<evidence type="ECO:0000256" key="4">
    <source>
        <dbReference type="ARBA" id="ARBA00022723"/>
    </source>
</evidence>
<evidence type="ECO:0000256" key="3">
    <source>
        <dbReference type="ARBA" id="ARBA00022692"/>
    </source>
</evidence>
<dbReference type="PANTHER" id="PTHR33021:SF544">
    <property type="entry name" value="PHYTOCYANIN DOMAIN, CUPREDOXIN"/>
    <property type="match status" value="1"/>
</dbReference>
<feature type="signal peptide" evidence="12">
    <location>
        <begin position="1"/>
        <end position="23"/>
    </location>
</feature>
<dbReference type="PROSITE" id="PS51485">
    <property type="entry name" value="PHYTOCYANIN"/>
    <property type="match status" value="5"/>
</dbReference>
<keyword evidence="8" id="KW-0186">Copper</keyword>
<keyword evidence="6" id="KW-0249">Electron transport</keyword>
<dbReference type="EMBL" id="JARYMX010000003">
    <property type="protein sequence ID" value="KAJ9556085.1"/>
    <property type="molecule type" value="Genomic_DNA"/>
</dbReference>
<gene>
    <name evidence="14" type="ORF">OSB04_010699</name>
</gene>
<dbReference type="GO" id="GO:0005886">
    <property type="term" value="C:plasma membrane"/>
    <property type="evidence" value="ECO:0007669"/>
    <property type="project" value="TreeGrafter"/>
</dbReference>
<keyword evidence="15" id="KW-1185">Reference proteome</keyword>
<feature type="domain" description="Phytocyanin" evidence="13">
    <location>
        <begin position="478"/>
        <end position="578"/>
    </location>
</feature>
<evidence type="ECO:0000256" key="5">
    <source>
        <dbReference type="ARBA" id="ARBA00022729"/>
    </source>
</evidence>
<evidence type="ECO:0000256" key="10">
    <source>
        <dbReference type="ARBA" id="ARBA00023157"/>
    </source>
</evidence>
<dbReference type="FunFam" id="2.60.40.420:FF:000067">
    <property type="entry name" value="Cupredoxin superfamily protein"/>
    <property type="match status" value="5"/>
</dbReference>
<dbReference type="GO" id="GO:0009610">
    <property type="term" value="P:response to symbiotic fungus"/>
    <property type="evidence" value="ECO:0007669"/>
    <property type="project" value="UniProtKB-ARBA"/>
</dbReference>
<comment type="caution">
    <text evidence="14">The sequence shown here is derived from an EMBL/GenBank/DDBJ whole genome shotgun (WGS) entry which is preliminary data.</text>
</comment>
<evidence type="ECO:0000256" key="9">
    <source>
        <dbReference type="ARBA" id="ARBA00023136"/>
    </source>
</evidence>
<dbReference type="Gene3D" id="2.60.40.420">
    <property type="entry name" value="Cupredoxins - blue copper proteins"/>
    <property type="match status" value="7"/>
</dbReference>
<sequence>MANKWSIVFLLAMVAALATSVSAKVFIVGDDKGWTLNFDYQAWAYGKEFVVGDKLVFKYPAGAHNIFRVNGTVFQQCMIPPAIEALTSGYDVITLATPGRKWYICGVGKHCEMGGMKLFINVLPQSMPPVPSVSPPPSSGKVFVVGDNKGWTLNFDYQAWAMGKEFVVGDKLVFRYPMGNHNVFRVNGTSFQQCSIPSANEALTSGYDVITLTTPGRKWYICGVGKHCEMGGMKLFINVLPRSMPPVPSVSSPPASSSKVFVVGDDKGWTLNFDYQAWATGKEFVVGDKLATVAALATSASAKVLFIVGDDKGWTLNFDYQAWAYGKQFVVGDKLVFKYGVGKHNIFRVNGSVFQQCMIPPTIEALTSGYDVITLTTPGRKWYICGVGKHCVLGGLKIFINGLPQPMPPVSLVSPPPPSATVAALATSASAKVLFIVGDDKGWTLNFDYQAWAYGKQFVVGDKLATVAALATSASAKVLFIVGDDKGWTLNFDYQAWAYGKQFVVGDKLVFKYGVGKHNIFRVNGSVFQQCMIPPTIEALTSGYDVITLTTPGRKWYICGVGKHCVLGGLKIFINGLPQPMPPVSLVSPPPPSGWTLNFDYQAWATGKEFVVGDKLVFRYPMGKHNVFRVNGISFQQCTIPFAIEALTTGYDVISLVTPGRKWYICGVGKHCEMSLKLFINVLPQSTYPPPPYHEIRKLAPPKF</sequence>
<protein>
    <recommendedName>
        <fullName evidence="13">Phytocyanin domain-containing protein</fullName>
    </recommendedName>
</protein>
<evidence type="ECO:0000256" key="7">
    <source>
        <dbReference type="ARBA" id="ARBA00022989"/>
    </source>
</evidence>
<feature type="chain" id="PRO_5041213927" description="Phytocyanin domain-containing protein" evidence="12">
    <location>
        <begin position="24"/>
        <end position="704"/>
    </location>
</feature>
<organism evidence="14 15">
    <name type="scientific">Centaurea solstitialis</name>
    <name type="common">yellow star-thistle</name>
    <dbReference type="NCBI Taxonomy" id="347529"/>
    <lineage>
        <taxon>Eukaryota</taxon>
        <taxon>Viridiplantae</taxon>
        <taxon>Streptophyta</taxon>
        <taxon>Embryophyta</taxon>
        <taxon>Tracheophyta</taxon>
        <taxon>Spermatophyta</taxon>
        <taxon>Magnoliopsida</taxon>
        <taxon>eudicotyledons</taxon>
        <taxon>Gunneridae</taxon>
        <taxon>Pentapetalae</taxon>
        <taxon>asterids</taxon>
        <taxon>campanulids</taxon>
        <taxon>Asterales</taxon>
        <taxon>Asteraceae</taxon>
        <taxon>Carduoideae</taxon>
        <taxon>Cardueae</taxon>
        <taxon>Centaureinae</taxon>
        <taxon>Centaurea</taxon>
    </lineage>
</organism>
<dbReference type="InterPro" id="IPR008972">
    <property type="entry name" value="Cupredoxin"/>
</dbReference>
<dbReference type="SUPFAM" id="SSF49503">
    <property type="entry name" value="Cupredoxins"/>
    <property type="match status" value="7"/>
</dbReference>
<feature type="domain" description="Phytocyanin" evidence="13">
    <location>
        <begin position="304"/>
        <end position="404"/>
    </location>
</feature>
<feature type="domain" description="Phytocyanin" evidence="13">
    <location>
        <begin position="24"/>
        <end position="124"/>
    </location>
</feature>
<evidence type="ECO:0000256" key="11">
    <source>
        <dbReference type="ARBA" id="ARBA00023180"/>
    </source>
</evidence>
<reference evidence="14" key="1">
    <citation type="submission" date="2023-03" db="EMBL/GenBank/DDBJ databases">
        <title>Chromosome-scale reference genome and RAD-based genetic map of yellow starthistle (Centaurea solstitialis) reveal putative structural variation and QTLs associated with invader traits.</title>
        <authorList>
            <person name="Reatini B."/>
            <person name="Cang F.A."/>
            <person name="Jiang Q."/>
            <person name="Mckibben M.T.W."/>
            <person name="Barker M.S."/>
            <person name="Rieseberg L.H."/>
            <person name="Dlugosch K.M."/>
        </authorList>
    </citation>
    <scope>NUCLEOTIDE SEQUENCE</scope>
    <source>
        <strain evidence="14">CAN-66</strain>
        <tissue evidence="14">Leaf</tissue>
    </source>
</reference>
<keyword evidence="11" id="KW-0325">Glycoprotein</keyword>
<keyword evidence="5 12" id="KW-0732">Signal</keyword>
<keyword evidence="3" id="KW-0812">Transmembrane</keyword>
<keyword evidence="4" id="KW-0479">Metal-binding</keyword>
<name>A0AA38WKW1_9ASTR</name>
<dbReference type="GO" id="GO:0009055">
    <property type="term" value="F:electron transfer activity"/>
    <property type="evidence" value="ECO:0007669"/>
    <property type="project" value="InterPro"/>
</dbReference>
<evidence type="ECO:0000256" key="12">
    <source>
        <dbReference type="SAM" id="SignalP"/>
    </source>
</evidence>
<comment type="subcellular location">
    <subcellularLocation>
        <location evidence="1">Membrane</location>
        <topology evidence="1">Single-pass type I membrane protein</topology>
    </subcellularLocation>
</comment>
<keyword evidence="10" id="KW-1015">Disulfide bond</keyword>
<feature type="domain" description="Phytocyanin" evidence="13">
    <location>
        <begin position="584"/>
        <end position="684"/>
    </location>
</feature>
<dbReference type="InterPro" id="IPR039391">
    <property type="entry name" value="Phytocyanin-like"/>
</dbReference>
<evidence type="ECO:0000256" key="2">
    <source>
        <dbReference type="ARBA" id="ARBA00022448"/>
    </source>
</evidence>
<proteinExistence type="predicted"/>
<evidence type="ECO:0000313" key="15">
    <source>
        <dbReference type="Proteomes" id="UP001172457"/>
    </source>
</evidence>
<evidence type="ECO:0000313" key="14">
    <source>
        <dbReference type="EMBL" id="KAJ9556085.1"/>
    </source>
</evidence>
<evidence type="ECO:0000256" key="1">
    <source>
        <dbReference type="ARBA" id="ARBA00004479"/>
    </source>
</evidence>
<evidence type="ECO:0000256" key="6">
    <source>
        <dbReference type="ARBA" id="ARBA00022982"/>
    </source>
</evidence>
<evidence type="ECO:0000259" key="13">
    <source>
        <dbReference type="PROSITE" id="PS51485"/>
    </source>
</evidence>
<keyword evidence="9" id="KW-0472">Membrane</keyword>
<dbReference type="Pfam" id="PF02298">
    <property type="entry name" value="Cu_bind_like"/>
    <property type="match status" value="5"/>
</dbReference>